<keyword evidence="1" id="KW-0472">Membrane</keyword>
<keyword evidence="3" id="KW-1185">Reference proteome</keyword>
<keyword evidence="1" id="KW-1133">Transmembrane helix</keyword>
<gene>
    <name evidence="2" type="ORF">HID58_035423</name>
</gene>
<comment type="caution">
    <text evidence="2">The sequence shown here is derived from an EMBL/GenBank/DDBJ whole genome shotgun (WGS) entry which is preliminary data.</text>
</comment>
<sequence>MALYGSQENKGLQYEVPCMELCVIVTKALWFLHVAANANVLKSTFVLWMGVRKRVGSLQKAGLKAMFGSSFGANLLVFGMVYWFGNRDEEFRIFFWMRLLCWVSLNPVWRVFSAQKMGLCREGRLGLMVLNKVRRRLTLSYEMELWNK</sequence>
<keyword evidence="1" id="KW-0812">Transmembrane</keyword>
<reference evidence="2 3" key="1">
    <citation type="submission" date="2021-05" db="EMBL/GenBank/DDBJ databases">
        <title>Genome Assembly of Synthetic Allotetraploid Brassica napus Reveals Homoeologous Exchanges between Subgenomes.</title>
        <authorList>
            <person name="Davis J.T."/>
        </authorList>
    </citation>
    <scope>NUCLEOTIDE SEQUENCE [LARGE SCALE GENOMIC DNA]</scope>
    <source>
        <strain evidence="3">cv. Da-Ae</strain>
        <tissue evidence="2">Seedling</tissue>
    </source>
</reference>
<proteinExistence type="predicted"/>
<evidence type="ECO:0000256" key="1">
    <source>
        <dbReference type="SAM" id="Phobius"/>
    </source>
</evidence>
<feature type="non-terminal residue" evidence="2">
    <location>
        <position position="148"/>
    </location>
</feature>
<name>A0ABQ8C4W0_BRANA</name>
<evidence type="ECO:0008006" key="4">
    <source>
        <dbReference type="Google" id="ProtNLM"/>
    </source>
</evidence>
<organism evidence="2 3">
    <name type="scientific">Brassica napus</name>
    <name type="common">Rape</name>
    <dbReference type="NCBI Taxonomy" id="3708"/>
    <lineage>
        <taxon>Eukaryota</taxon>
        <taxon>Viridiplantae</taxon>
        <taxon>Streptophyta</taxon>
        <taxon>Embryophyta</taxon>
        <taxon>Tracheophyta</taxon>
        <taxon>Spermatophyta</taxon>
        <taxon>Magnoliopsida</taxon>
        <taxon>eudicotyledons</taxon>
        <taxon>Gunneridae</taxon>
        <taxon>Pentapetalae</taxon>
        <taxon>rosids</taxon>
        <taxon>malvids</taxon>
        <taxon>Brassicales</taxon>
        <taxon>Brassicaceae</taxon>
        <taxon>Brassiceae</taxon>
        <taxon>Brassica</taxon>
    </lineage>
</organism>
<dbReference type="EMBL" id="JAGKQM010000009">
    <property type="protein sequence ID" value="KAH0912102.1"/>
    <property type="molecule type" value="Genomic_DNA"/>
</dbReference>
<dbReference type="Proteomes" id="UP000824890">
    <property type="component" value="Unassembled WGS sequence"/>
</dbReference>
<evidence type="ECO:0000313" key="3">
    <source>
        <dbReference type="Proteomes" id="UP000824890"/>
    </source>
</evidence>
<evidence type="ECO:0000313" key="2">
    <source>
        <dbReference type="EMBL" id="KAH0912102.1"/>
    </source>
</evidence>
<feature type="transmembrane region" description="Helical" evidence="1">
    <location>
        <begin position="63"/>
        <end position="85"/>
    </location>
</feature>
<protein>
    <recommendedName>
        <fullName evidence="4">Transmembrane protein</fullName>
    </recommendedName>
</protein>
<feature type="transmembrane region" description="Helical" evidence="1">
    <location>
        <begin position="29"/>
        <end position="51"/>
    </location>
</feature>
<accession>A0ABQ8C4W0</accession>